<name>A0A1Q5PC46_9BACT</name>
<dbReference type="OrthoDB" id="981292at2"/>
<proteinExistence type="predicted"/>
<dbReference type="AlphaFoldDB" id="A0A1Q5PC46"/>
<dbReference type="RefSeq" id="WP_073852816.1">
    <property type="nucleotide sequence ID" value="NZ_LVWA01000007.1"/>
</dbReference>
<dbReference type="EMBL" id="LVWA01000007">
    <property type="protein sequence ID" value="OKL39767.1"/>
    <property type="molecule type" value="Genomic_DNA"/>
</dbReference>
<evidence type="ECO:0000313" key="3">
    <source>
        <dbReference type="Proteomes" id="UP000186551"/>
    </source>
</evidence>
<reference evidence="2 3" key="1">
    <citation type="submission" date="2016-03" db="EMBL/GenBank/DDBJ databases">
        <title>Genome sequence of Pontibacter sp. nov., of the family cytophagaceae, isolated from marine sediment of the Yellow Sea, China.</title>
        <authorList>
            <person name="Zhang G."/>
            <person name="Zhang R."/>
        </authorList>
    </citation>
    <scope>NUCLEOTIDE SEQUENCE [LARGE SCALE GENOMIC DNA]</scope>
    <source>
        <strain evidence="2 3">S10-8</strain>
    </source>
</reference>
<feature type="transmembrane region" description="Helical" evidence="1">
    <location>
        <begin position="74"/>
        <end position="98"/>
    </location>
</feature>
<organism evidence="2 3">
    <name type="scientific">Pontibacter flavimaris</name>
    <dbReference type="NCBI Taxonomy" id="1797110"/>
    <lineage>
        <taxon>Bacteria</taxon>
        <taxon>Pseudomonadati</taxon>
        <taxon>Bacteroidota</taxon>
        <taxon>Cytophagia</taxon>
        <taxon>Cytophagales</taxon>
        <taxon>Hymenobacteraceae</taxon>
        <taxon>Pontibacter</taxon>
    </lineage>
</organism>
<keyword evidence="3" id="KW-1185">Reference proteome</keyword>
<dbReference type="STRING" id="1797110.A3841_00650"/>
<feature type="transmembrane region" description="Helical" evidence="1">
    <location>
        <begin position="41"/>
        <end position="62"/>
    </location>
</feature>
<sequence length="173" mass="19900">MKTLRGTFFWVTTVFFFIVAFSLTIGQLFPIEFADWKYSHTYYDIVLQGFPVAVLLTLAYTMGKHRTVKQNIRIAVLTSIGAVASFFLSVLLMFSYGFGAWVNYEIVYESKENPREVISHQLWDNGAFGYGSQRTVKLTPFLGLWNIAVETDTATVNKMEWHFLKREGDIKIP</sequence>
<evidence type="ECO:0000256" key="1">
    <source>
        <dbReference type="SAM" id="Phobius"/>
    </source>
</evidence>
<accession>A0A1Q5PC46</accession>
<dbReference type="Proteomes" id="UP000186551">
    <property type="component" value="Unassembled WGS sequence"/>
</dbReference>
<comment type="caution">
    <text evidence="2">The sequence shown here is derived from an EMBL/GenBank/DDBJ whole genome shotgun (WGS) entry which is preliminary data.</text>
</comment>
<protein>
    <submittedName>
        <fullName evidence="2">Uncharacterized protein</fullName>
    </submittedName>
</protein>
<keyword evidence="1" id="KW-0472">Membrane</keyword>
<keyword evidence="1" id="KW-0812">Transmembrane</keyword>
<feature type="transmembrane region" description="Helical" evidence="1">
    <location>
        <begin position="7"/>
        <end position="29"/>
    </location>
</feature>
<gene>
    <name evidence="2" type="ORF">A3841_00650</name>
</gene>
<evidence type="ECO:0000313" key="2">
    <source>
        <dbReference type="EMBL" id="OKL39767.1"/>
    </source>
</evidence>
<keyword evidence="1" id="KW-1133">Transmembrane helix</keyword>